<dbReference type="EMBL" id="PEDL01000020">
    <property type="protein sequence ID" value="PHV69710.1"/>
    <property type="molecule type" value="Genomic_DNA"/>
</dbReference>
<comment type="caution">
    <text evidence="1">The sequence shown here is derived from an EMBL/GenBank/DDBJ whole genome shotgun (WGS) entry which is preliminary data.</text>
</comment>
<accession>A0AC61DA02</accession>
<keyword evidence="1" id="KW-0238">DNA-binding</keyword>
<gene>
    <name evidence="1" type="ORF">CS063_14530</name>
</gene>
<name>A0AC61DA02_9FIRM</name>
<evidence type="ECO:0000313" key="1">
    <source>
        <dbReference type="EMBL" id="PHV69710.1"/>
    </source>
</evidence>
<dbReference type="Proteomes" id="UP000224460">
    <property type="component" value="Unassembled WGS sequence"/>
</dbReference>
<evidence type="ECO:0000313" key="2">
    <source>
        <dbReference type="Proteomes" id="UP000224460"/>
    </source>
</evidence>
<organism evidence="1 2">
    <name type="scientific">Sporanaerobium hydrogeniformans</name>
    <dbReference type="NCBI Taxonomy" id="3072179"/>
    <lineage>
        <taxon>Bacteria</taxon>
        <taxon>Bacillati</taxon>
        <taxon>Bacillota</taxon>
        <taxon>Clostridia</taxon>
        <taxon>Lachnospirales</taxon>
        <taxon>Lachnospiraceae</taxon>
        <taxon>Sporanaerobium</taxon>
    </lineage>
</organism>
<proteinExistence type="predicted"/>
<keyword evidence="2" id="KW-1185">Reference proteome</keyword>
<reference evidence="1" key="1">
    <citation type="submission" date="2017-10" db="EMBL/GenBank/DDBJ databases">
        <title>Genome sequence of cellulolytic Lachnospiraceae bacterium XHS1971 isolated from hotspring sediment.</title>
        <authorList>
            <person name="Vasudevan G."/>
            <person name="Joshi A.J."/>
            <person name="Hivarkar S."/>
            <person name="Lanjekar V.B."/>
            <person name="Dhakephalkar P.K."/>
            <person name="Dagar S."/>
        </authorList>
    </citation>
    <scope>NUCLEOTIDE SEQUENCE</scope>
    <source>
        <strain evidence="1">XHS1971</strain>
    </source>
</reference>
<sequence length="263" mass="30119">MYKVVIIDDEPIIVEGLKRSINWSKWGCKVVETAGSGREGIEVIQREKPDILFSDICMAPIDGLTMIASIIAQFPNMEIAILTGYRNFDYAQQAIELGVRRYLLKPSKMEEMEETIGLMVSNLDSYYKSKKVREEKETITKESQEEILQDDHSANSFIVKNALEYIQGNYMSKLKLSDVANKVYISQWYLSKLLNKHTGQNFSEILNHVRIKEAKKLLENPELRIGDIADEVGFLDVAHFSRVFKKVEGISANQYRNTVLGRN</sequence>
<protein>
    <submittedName>
        <fullName evidence="1">DNA-binding response regulator</fullName>
    </submittedName>
</protein>